<dbReference type="GO" id="GO:0050660">
    <property type="term" value="F:flavin adenine dinucleotide binding"/>
    <property type="evidence" value="ECO:0007669"/>
    <property type="project" value="InterPro"/>
</dbReference>
<dbReference type="AlphaFoldDB" id="A0A437JD65"/>
<dbReference type="InterPro" id="IPR016167">
    <property type="entry name" value="FAD-bd_PCMH_sub1"/>
</dbReference>
<keyword evidence="6" id="KW-1185">Reference proteome</keyword>
<reference evidence="5 6" key="1">
    <citation type="submission" date="2019-01" db="EMBL/GenBank/DDBJ databases">
        <authorList>
            <person name="Chen W.-M."/>
        </authorList>
    </citation>
    <scope>NUCLEOTIDE SEQUENCE [LARGE SCALE GENOMIC DNA]</scope>
    <source>
        <strain evidence="5 6">TLA-22</strain>
    </source>
</reference>
<accession>A0A437JD65</accession>
<dbReference type="SUPFAM" id="SSF56176">
    <property type="entry name" value="FAD-binding/transporter-associated domain-like"/>
    <property type="match status" value="1"/>
</dbReference>
<evidence type="ECO:0000313" key="6">
    <source>
        <dbReference type="Proteomes" id="UP000282977"/>
    </source>
</evidence>
<proteinExistence type="predicted"/>
<protein>
    <recommendedName>
        <fullName evidence="4">D-lactate dehydrogenase membrane binding C-terminal domain-containing protein</fullName>
    </recommendedName>
</protein>
<evidence type="ECO:0000256" key="1">
    <source>
        <dbReference type="ARBA" id="ARBA00001974"/>
    </source>
</evidence>
<dbReference type="InterPro" id="IPR036318">
    <property type="entry name" value="FAD-bd_PCMH-like_sf"/>
</dbReference>
<evidence type="ECO:0000256" key="2">
    <source>
        <dbReference type="ARBA" id="ARBA00022630"/>
    </source>
</evidence>
<dbReference type="PANTHER" id="PTHR43716:SF1">
    <property type="entry name" value="D-2-HYDROXYGLUTARATE DEHYDROGENASE, MITOCHONDRIAL"/>
    <property type="match status" value="1"/>
</dbReference>
<evidence type="ECO:0000313" key="5">
    <source>
        <dbReference type="EMBL" id="RVT43814.1"/>
    </source>
</evidence>
<dbReference type="Proteomes" id="UP000282977">
    <property type="component" value="Unassembled WGS sequence"/>
</dbReference>
<dbReference type="EMBL" id="RZUL01000001">
    <property type="protein sequence ID" value="RVT43814.1"/>
    <property type="molecule type" value="Genomic_DNA"/>
</dbReference>
<dbReference type="GO" id="GO:0055085">
    <property type="term" value="P:transmembrane transport"/>
    <property type="evidence" value="ECO:0007669"/>
    <property type="project" value="InterPro"/>
</dbReference>
<dbReference type="InterPro" id="IPR015409">
    <property type="entry name" value="Lactate_DH_C"/>
</dbReference>
<evidence type="ECO:0000256" key="3">
    <source>
        <dbReference type="ARBA" id="ARBA00023002"/>
    </source>
</evidence>
<dbReference type="GO" id="GO:0016491">
    <property type="term" value="F:oxidoreductase activity"/>
    <property type="evidence" value="ECO:0007669"/>
    <property type="project" value="UniProtKB-KW"/>
</dbReference>
<sequence>MAVVWPGTLVEIWQVLFLCAKADMVIIMQAANTGLTGGASPDGDFYDRLVVIVNTTRIDRIYPAEHNVGHVYHADATLSDFYRELDPGNIFKPGIGKTSRRSNWA</sequence>
<comment type="caution">
    <text evidence="5">The sequence shown here is derived from an EMBL/GenBank/DDBJ whole genome shotgun (WGS) entry which is preliminary data.</text>
</comment>
<organism evidence="5 6">
    <name type="scientific">Sphingobium algorifonticola</name>
    <dbReference type="NCBI Taxonomy" id="2008318"/>
    <lineage>
        <taxon>Bacteria</taxon>
        <taxon>Pseudomonadati</taxon>
        <taxon>Pseudomonadota</taxon>
        <taxon>Alphaproteobacteria</taxon>
        <taxon>Sphingomonadales</taxon>
        <taxon>Sphingomonadaceae</taxon>
        <taxon>Sphingobium</taxon>
    </lineage>
</organism>
<dbReference type="PANTHER" id="PTHR43716">
    <property type="entry name" value="D-2-HYDROXYGLUTARATE DEHYDROGENASE, MITOCHONDRIAL"/>
    <property type="match status" value="1"/>
</dbReference>
<evidence type="ECO:0000259" key="4">
    <source>
        <dbReference type="Pfam" id="PF09330"/>
    </source>
</evidence>
<name>A0A437JD65_9SPHN</name>
<comment type="cofactor">
    <cofactor evidence="1">
        <name>FAD</name>
        <dbReference type="ChEBI" id="CHEBI:57692"/>
    </cofactor>
</comment>
<keyword evidence="3" id="KW-0560">Oxidoreductase</keyword>
<feature type="domain" description="D-lactate dehydrogenase membrane binding C-terminal" evidence="4">
    <location>
        <begin position="61"/>
        <end position="104"/>
    </location>
</feature>
<keyword evidence="2" id="KW-0285">Flavoprotein</keyword>
<dbReference type="InterPro" id="IPR051264">
    <property type="entry name" value="FAD-oxidored/transferase_4"/>
</dbReference>
<dbReference type="Gene3D" id="3.30.43.10">
    <property type="entry name" value="Uridine Diphospho-n-acetylenolpyruvylglucosamine Reductase, domain 2"/>
    <property type="match status" value="1"/>
</dbReference>
<dbReference type="Pfam" id="PF09330">
    <property type="entry name" value="Lact-deh-memb"/>
    <property type="match status" value="1"/>
</dbReference>
<dbReference type="OrthoDB" id="8712194at2"/>
<dbReference type="GO" id="GO:0022904">
    <property type="term" value="P:respiratory electron transport chain"/>
    <property type="evidence" value="ECO:0007669"/>
    <property type="project" value="TreeGrafter"/>
</dbReference>
<gene>
    <name evidence="5" type="ORF">ENE74_04250</name>
</gene>